<evidence type="ECO:0000313" key="2">
    <source>
        <dbReference type="Proteomes" id="UP000243847"/>
    </source>
</evidence>
<name>A0A173LV49_9MICO</name>
<dbReference type="AlphaFoldDB" id="A0A173LV49"/>
<proteinExistence type="predicted"/>
<gene>
    <name evidence="1" type="ORF">AUMI_11800</name>
</gene>
<reference evidence="1 2" key="1">
    <citation type="journal article" date="2016" name="Genome Announc.">
        <title>Complete Genome Sequence of Aurantimicrobium minutum Type Strain KNCT, a Planktonic Ultramicrobacterium Isolated from River Water.</title>
        <authorList>
            <person name="Nakai R."/>
            <person name="Fujisawa T."/>
            <person name="Nakamura Y."/>
            <person name="Nishide H."/>
            <person name="Uchiyama I."/>
            <person name="Baba T."/>
            <person name="Toyoda A."/>
            <person name="Fujiyama A."/>
            <person name="Naganuma T."/>
            <person name="Niki H."/>
        </authorList>
    </citation>
    <scope>NUCLEOTIDE SEQUENCE [LARGE SCALE GENOMIC DNA]</scope>
    <source>
        <strain evidence="1 2">KNC</strain>
    </source>
</reference>
<dbReference type="Proteomes" id="UP000243847">
    <property type="component" value="Chromosome sequence1"/>
</dbReference>
<dbReference type="EMBL" id="AP017457">
    <property type="protein sequence ID" value="BAU98722.1"/>
    <property type="molecule type" value="Genomic_DNA"/>
</dbReference>
<protein>
    <submittedName>
        <fullName evidence="1">Uncharacterized protein</fullName>
    </submittedName>
</protein>
<sequence length="72" mass="8034">MPESPVFINADHSDELRVLALVDRIIGLEAEVARLSIDAGVKDLRIIKNSRPYKVGKLVLSPAAWVVKKVRR</sequence>
<dbReference type="KEGG" id="amin:AUMI_11800"/>
<accession>A0A173LV49</accession>
<organism evidence="1 2">
    <name type="scientific">Aurantimicrobium minutum</name>
    <dbReference type="NCBI Taxonomy" id="708131"/>
    <lineage>
        <taxon>Bacteria</taxon>
        <taxon>Bacillati</taxon>
        <taxon>Actinomycetota</taxon>
        <taxon>Actinomycetes</taxon>
        <taxon>Micrococcales</taxon>
        <taxon>Microbacteriaceae</taxon>
        <taxon>Aurantimicrobium</taxon>
    </lineage>
</organism>
<evidence type="ECO:0000313" key="1">
    <source>
        <dbReference type="EMBL" id="BAU98722.1"/>
    </source>
</evidence>